<sequence>MPVKMKKEIRKRIACMMGTTQKAIREAEAECDGRAFMYHAKGTLCGFYLLHVPVKGKIAPTLFPTEYFVKQQEEDE</sequence>
<reference evidence="1 2" key="1">
    <citation type="submission" date="2012-05" db="EMBL/GenBank/DDBJ databases">
        <title>The Genome Sequence of Sutterella wadsworthensis 2_1_59BFAA.</title>
        <authorList>
            <consortium name="The Broad Institute Genome Sequencing Platform"/>
            <person name="Earl A."/>
            <person name="Ward D."/>
            <person name="Feldgarden M."/>
            <person name="Gevers D."/>
            <person name="Daigneault M."/>
            <person name="Strauss J."/>
            <person name="Allen-Vercoe E."/>
            <person name="Walker B."/>
            <person name="Young S.K."/>
            <person name="Zeng Q."/>
            <person name="Gargeya S."/>
            <person name="Fitzgerald M."/>
            <person name="Haas B."/>
            <person name="Abouelleil A."/>
            <person name="Alvarado L."/>
            <person name="Arachchi H.M."/>
            <person name="Berlin A.M."/>
            <person name="Chapman S.B."/>
            <person name="Goldberg J."/>
            <person name="Griggs A."/>
            <person name="Gujja S."/>
            <person name="Hansen M."/>
            <person name="Howarth C."/>
            <person name="Imamovic A."/>
            <person name="Larimer J."/>
            <person name="McCowen C."/>
            <person name="Montmayeur A."/>
            <person name="Murphy C."/>
            <person name="Neiman D."/>
            <person name="Pearson M."/>
            <person name="Priest M."/>
            <person name="Roberts A."/>
            <person name="Saif S."/>
            <person name="Shea T."/>
            <person name="Sisk P."/>
            <person name="Sykes S."/>
            <person name="Wortman J."/>
            <person name="Nusbaum C."/>
            <person name="Birren B."/>
        </authorList>
    </citation>
    <scope>NUCLEOTIDE SEQUENCE [LARGE SCALE GENOMIC DNA]</scope>
    <source>
        <strain evidence="1 2">2_1_59BFAA</strain>
    </source>
</reference>
<evidence type="ECO:0000313" key="1">
    <source>
        <dbReference type="EMBL" id="EKB31511.1"/>
    </source>
</evidence>
<dbReference type="STRING" id="742823.HMPREF9465_00910"/>
<evidence type="ECO:0000313" key="2">
    <source>
        <dbReference type="Proteomes" id="UP000005835"/>
    </source>
</evidence>
<dbReference type="HOGENOM" id="CLU_2653152_0_0_4"/>
<proteinExistence type="predicted"/>
<comment type="caution">
    <text evidence="1">The sequence shown here is derived from an EMBL/GenBank/DDBJ whole genome shotgun (WGS) entry which is preliminary data.</text>
</comment>
<name>K1JMS4_9BURK</name>
<keyword evidence="2" id="KW-1185">Reference proteome</keyword>
<dbReference type="AlphaFoldDB" id="K1JMS4"/>
<accession>K1JMS4</accession>
<protein>
    <submittedName>
        <fullName evidence="1">Uncharacterized protein</fullName>
    </submittedName>
</protein>
<organism evidence="1 2">
    <name type="scientific">Sutterella wadsworthensis 2_1_59BFAA</name>
    <dbReference type="NCBI Taxonomy" id="742823"/>
    <lineage>
        <taxon>Bacteria</taxon>
        <taxon>Pseudomonadati</taxon>
        <taxon>Pseudomonadota</taxon>
        <taxon>Betaproteobacteria</taxon>
        <taxon>Burkholderiales</taxon>
        <taxon>Sutterellaceae</taxon>
        <taxon>Sutterella</taxon>
    </lineage>
</organism>
<dbReference type="EMBL" id="ADMG01000023">
    <property type="protein sequence ID" value="EKB31511.1"/>
    <property type="molecule type" value="Genomic_DNA"/>
</dbReference>
<dbReference type="PATRIC" id="fig|742823.3.peg.914"/>
<gene>
    <name evidence="1" type="ORF">HMPREF9465_00910</name>
</gene>
<dbReference type="Proteomes" id="UP000005835">
    <property type="component" value="Unassembled WGS sequence"/>
</dbReference>